<dbReference type="Proteomes" id="UP001301958">
    <property type="component" value="Unassembled WGS sequence"/>
</dbReference>
<reference evidence="1" key="1">
    <citation type="journal article" date="2023" name="Mol. Phylogenet. Evol.">
        <title>Genome-scale phylogeny and comparative genomics of the fungal order Sordariales.</title>
        <authorList>
            <person name="Hensen N."/>
            <person name="Bonometti L."/>
            <person name="Westerberg I."/>
            <person name="Brannstrom I.O."/>
            <person name="Guillou S."/>
            <person name="Cros-Aarteil S."/>
            <person name="Calhoun S."/>
            <person name="Haridas S."/>
            <person name="Kuo A."/>
            <person name="Mondo S."/>
            <person name="Pangilinan J."/>
            <person name="Riley R."/>
            <person name="LaButti K."/>
            <person name="Andreopoulos B."/>
            <person name="Lipzen A."/>
            <person name="Chen C."/>
            <person name="Yan M."/>
            <person name="Daum C."/>
            <person name="Ng V."/>
            <person name="Clum A."/>
            <person name="Steindorff A."/>
            <person name="Ohm R.A."/>
            <person name="Martin F."/>
            <person name="Silar P."/>
            <person name="Natvig D.O."/>
            <person name="Lalanne C."/>
            <person name="Gautier V."/>
            <person name="Ament-Velasquez S.L."/>
            <person name="Kruys A."/>
            <person name="Hutchinson M.I."/>
            <person name="Powell A.J."/>
            <person name="Barry K."/>
            <person name="Miller A.N."/>
            <person name="Grigoriev I.V."/>
            <person name="Debuchy R."/>
            <person name="Gladieux P."/>
            <person name="Hiltunen Thoren M."/>
            <person name="Johannesson H."/>
        </authorList>
    </citation>
    <scope>NUCLEOTIDE SEQUENCE</scope>
    <source>
        <strain evidence="1">CBS 990.96</strain>
    </source>
</reference>
<comment type="caution">
    <text evidence="1">The sequence shown here is derived from an EMBL/GenBank/DDBJ whole genome shotgun (WGS) entry which is preliminary data.</text>
</comment>
<dbReference type="EMBL" id="MU865458">
    <property type="protein sequence ID" value="KAK4222698.1"/>
    <property type="molecule type" value="Genomic_DNA"/>
</dbReference>
<evidence type="ECO:0000313" key="2">
    <source>
        <dbReference type="Proteomes" id="UP001301958"/>
    </source>
</evidence>
<name>A0AAN7BFU2_9PEZI</name>
<proteinExistence type="predicted"/>
<dbReference type="AlphaFoldDB" id="A0AAN7BFU2"/>
<keyword evidence="2" id="KW-1185">Reference proteome</keyword>
<accession>A0AAN7BFU2</accession>
<sequence length="175" mass="18962">MARLTELAMPVGVGEDSDSIYASSTTQENIATTSGTVLPRNANLDLFRYRNIAQQALQSVFCLLETQNYNINGTVVVPHIKASSPGDSFNCYPAKIQLDTGSDVDFVSLDFLNQTGFTVDALTSIPIEEQDSVMGIGNYTYTPTLESCSNGTRTPTANTKKPGSWLSKTQLLTFC</sequence>
<reference evidence="1" key="2">
    <citation type="submission" date="2023-05" db="EMBL/GenBank/DDBJ databases">
        <authorList>
            <consortium name="Lawrence Berkeley National Laboratory"/>
            <person name="Steindorff A."/>
            <person name="Hensen N."/>
            <person name="Bonometti L."/>
            <person name="Westerberg I."/>
            <person name="Brannstrom I.O."/>
            <person name="Guillou S."/>
            <person name="Cros-Aarteil S."/>
            <person name="Calhoun S."/>
            <person name="Haridas S."/>
            <person name="Kuo A."/>
            <person name="Mondo S."/>
            <person name="Pangilinan J."/>
            <person name="Riley R."/>
            <person name="Labutti K."/>
            <person name="Andreopoulos B."/>
            <person name="Lipzen A."/>
            <person name="Chen C."/>
            <person name="Yanf M."/>
            <person name="Daum C."/>
            <person name="Ng V."/>
            <person name="Clum A."/>
            <person name="Ohm R."/>
            <person name="Martin F."/>
            <person name="Silar P."/>
            <person name="Natvig D."/>
            <person name="Lalanne C."/>
            <person name="Gautier V."/>
            <person name="Ament-Velasquez S.L."/>
            <person name="Kruys A."/>
            <person name="Hutchinson M.I."/>
            <person name="Powell A.J."/>
            <person name="Barry K."/>
            <person name="Miller A.N."/>
            <person name="Grigoriev I.V."/>
            <person name="Debuchy R."/>
            <person name="Gladieux P."/>
            <person name="Thoren M.H."/>
            <person name="Johannesson H."/>
        </authorList>
    </citation>
    <scope>NUCLEOTIDE SEQUENCE</scope>
    <source>
        <strain evidence="1">CBS 990.96</strain>
    </source>
</reference>
<gene>
    <name evidence="1" type="ORF">QBC38DRAFT_518617</name>
</gene>
<protein>
    <submittedName>
        <fullName evidence="1">Uncharacterized protein</fullName>
    </submittedName>
</protein>
<evidence type="ECO:0000313" key="1">
    <source>
        <dbReference type="EMBL" id="KAK4222698.1"/>
    </source>
</evidence>
<organism evidence="1 2">
    <name type="scientific">Podospora fimiseda</name>
    <dbReference type="NCBI Taxonomy" id="252190"/>
    <lineage>
        <taxon>Eukaryota</taxon>
        <taxon>Fungi</taxon>
        <taxon>Dikarya</taxon>
        <taxon>Ascomycota</taxon>
        <taxon>Pezizomycotina</taxon>
        <taxon>Sordariomycetes</taxon>
        <taxon>Sordariomycetidae</taxon>
        <taxon>Sordariales</taxon>
        <taxon>Podosporaceae</taxon>
        <taxon>Podospora</taxon>
    </lineage>
</organism>